<reference evidence="3" key="1">
    <citation type="submission" date="2022-07" db="EMBL/GenBank/DDBJ databases">
        <authorList>
            <person name="Macas J."/>
            <person name="Novak P."/>
            <person name="Neumann P."/>
        </authorList>
    </citation>
    <scope>NUCLEOTIDE SEQUENCE</scope>
</reference>
<dbReference type="InterPro" id="IPR001214">
    <property type="entry name" value="SET_dom"/>
</dbReference>
<feature type="domain" description="SET" evidence="2">
    <location>
        <begin position="50"/>
        <end position="304"/>
    </location>
</feature>
<proteinExistence type="predicted"/>
<dbReference type="Pfam" id="PF00856">
    <property type="entry name" value="SET"/>
    <property type="match status" value="1"/>
</dbReference>
<dbReference type="Gene3D" id="6.10.140.2220">
    <property type="match status" value="1"/>
</dbReference>
<dbReference type="Gene3D" id="1.10.220.160">
    <property type="match status" value="1"/>
</dbReference>
<comment type="caution">
    <text evidence="3">The sequence shown here is derived from an EMBL/GenBank/DDBJ whole genome shotgun (WGS) entry which is preliminary data.</text>
</comment>
<organism evidence="3 4">
    <name type="scientific">Cuscuta epithymum</name>
    <dbReference type="NCBI Taxonomy" id="186058"/>
    <lineage>
        <taxon>Eukaryota</taxon>
        <taxon>Viridiplantae</taxon>
        <taxon>Streptophyta</taxon>
        <taxon>Embryophyta</taxon>
        <taxon>Tracheophyta</taxon>
        <taxon>Spermatophyta</taxon>
        <taxon>Magnoliopsida</taxon>
        <taxon>eudicotyledons</taxon>
        <taxon>Gunneridae</taxon>
        <taxon>Pentapetalae</taxon>
        <taxon>asterids</taxon>
        <taxon>lamiids</taxon>
        <taxon>Solanales</taxon>
        <taxon>Convolvulaceae</taxon>
        <taxon>Cuscuteae</taxon>
        <taxon>Cuscuta</taxon>
        <taxon>Cuscuta subgen. Cuscuta</taxon>
    </lineage>
</organism>
<sequence length="334" mass="37356">MLKLFRRNGWWTLQLQSTPRQPNSGSYFHSSTTARGCGTESQPTRVASPPPVQVGFTEFSGRGVFAKRMIWAGEMIHTAKPIVSHPSLSSLHAVCYSCLRKLRNQQCRAQSVSFCSQGCEEHSRIYFAVENKADWSAFHEYCSTHGLKYPLLVKRLACMIIANVASADILDLLQPATLSSTMIPLMEKELHLLRSTFADAQISDKQIAFLTGQWYISVIARIRINAFRIELAGESYEDLLSSAAALIQAEAAVGNAVYLLPSMYNHDCDPNTHIVWLQNADVKLKALRDIEAAIAGEELRICYIDASMNRNARQTLLYEGFGFKCSCLRCMSDE</sequence>
<dbReference type="AlphaFoldDB" id="A0AAV0D3U6"/>
<keyword evidence="4" id="KW-1185">Reference proteome</keyword>
<dbReference type="PANTHER" id="PTHR12197:SF298">
    <property type="entry name" value="HISTONE-LYSINE N-METHYLTRANSFERASE ATXR4"/>
    <property type="match status" value="1"/>
</dbReference>
<gene>
    <name evidence="3" type="ORF">CEPIT_LOCUS10760</name>
</gene>
<accession>A0AAV0D3U6</accession>
<dbReference type="Gene3D" id="2.170.270.10">
    <property type="entry name" value="SET domain"/>
    <property type="match status" value="1"/>
</dbReference>
<feature type="region of interest" description="Disordered" evidence="1">
    <location>
        <begin position="18"/>
        <end position="49"/>
    </location>
</feature>
<name>A0AAV0D3U6_9ASTE</name>
<dbReference type="InterPro" id="IPR050869">
    <property type="entry name" value="H3K4_H4K5_MeTrfase"/>
</dbReference>
<dbReference type="EMBL" id="CAMAPF010000060">
    <property type="protein sequence ID" value="CAH9089079.1"/>
    <property type="molecule type" value="Genomic_DNA"/>
</dbReference>
<dbReference type="PANTHER" id="PTHR12197">
    <property type="entry name" value="HISTONE-LYSINE N-METHYLTRANSFERASE SMYD"/>
    <property type="match status" value="1"/>
</dbReference>
<dbReference type="Proteomes" id="UP001152523">
    <property type="component" value="Unassembled WGS sequence"/>
</dbReference>
<dbReference type="SUPFAM" id="SSF82199">
    <property type="entry name" value="SET domain"/>
    <property type="match status" value="1"/>
</dbReference>
<dbReference type="InterPro" id="IPR046341">
    <property type="entry name" value="SET_dom_sf"/>
</dbReference>
<feature type="compositionally biased region" description="Polar residues" evidence="1">
    <location>
        <begin position="18"/>
        <end position="45"/>
    </location>
</feature>
<protein>
    <recommendedName>
        <fullName evidence="2">SET domain-containing protein</fullName>
    </recommendedName>
</protein>
<evidence type="ECO:0000256" key="1">
    <source>
        <dbReference type="SAM" id="MobiDB-lite"/>
    </source>
</evidence>
<dbReference type="SMART" id="SM00317">
    <property type="entry name" value="SET"/>
    <property type="match status" value="1"/>
</dbReference>
<evidence type="ECO:0000259" key="2">
    <source>
        <dbReference type="PROSITE" id="PS50280"/>
    </source>
</evidence>
<evidence type="ECO:0000313" key="4">
    <source>
        <dbReference type="Proteomes" id="UP001152523"/>
    </source>
</evidence>
<dbReference type="CDD" id="cd20071">
    <property type="entry name" value="SET_SMYD"/>
    <property type="match status" value="1"/>
</dbReference>
<dbReference type="GO" id="GO:0005634">
    <property type="term" value="C:nucleus"/>
    <property type="evidence" value="ECO:0007669"/>
    <property type="project" value="TreeGrafter"/>
</dbReference>
<dbReference type="PROSITE" id="PS50280">
    <property type="entry name" value="SET"/>
    <property type="match status" value="1"/>
</dbReference>
<evidence type="ECO:0000313" key="3">
    <source>
        <dbReference type="EMBL" id="CAH9089079.1"/>
    </source>
</evidence>